<dbReference type="AlphaFoldDB" id="A0A1M5QT11"/>
<feature type="transmembrane region" description="Helical" evidence="1">
    <location>
        <begin position="39"/>
        <end position="59"/>
    </location>
</feature>
<feature type="transmembrane region" description="Helical" evidence="1">
    <location>
        <begin position="71"/>
        <end position="93"/>
    </location>
</feature>
<sequence>MTDFTRHGPDRLQKYFLYLIVIDWVLLALGWYFLERLSFSYGIVVCVMLLLYNALLVKLCFFRARRASDGYLLYPVTFACVMAGVLFGFQVFFR</sequence>
<dbReference type="Proteomes" id="UP000184268">
    <property type="component" value="Unassembled WGS sequence"/>
</dbReference>
<keyword evidence="1" id="KW-0472">Membrane</keyword>
<reference evidence="2 3" key="1">
    <citation type="submission" date="2016-11" db="EMBL/GenBank/DDBJ databases">
        <authorList>
            <person name="Jaros S."/>
            <person name="Januszkiewicz K."/>
            <person name="Wedrychowicz H."/>
        </authorList>
    </citation>
    <scope>NUCLEOTIDE SEQUENCE [LARGE SCALE GENOMIC DNA]</scope>
    <source>
        <strain evidence="2 3">DSM 16917</strain>
    </source>
</reference>
<evidence type="ECO:0000256" key="1">
    <source>
        <dbReference type="SAM" id="Phobius"/>
    </source>
</evidence>
<keyword evidence="1" id="KW-1133">Transmembrane helix</keyword>
<keyword evidence="3" id="KW-1185">Reference proteome</keyword>
<protein>
    <submittedName>
        <fullName evidence="2">Uncharacterized protein</fullName>
    </submittedName>
</protein>
<dbReference type="RefSeq" id="WP_067658155.1">
    <property type="nucleotide sequence ID" value="NZ_FQXG01000002.1"/>
</dbReference>
<evidence type="ECO:0000313" key="2">
    <source>
        <dbReference type="EMBL" id="SHH17295.1"/>
    </source>
</evidence>
<feature type="transmembrane region" description="Helical" evidence="1">
    <location>
        <begin position="15"/>
        <end position="33"/>
    </location>
</feature>
<organism evidence="2 3">
    <name type="scientific">Ferrimonas marina</name>
    <dbReference type="NCBI Taxonomy" id="299255"/>
    <lineage>
        <taxon>Bacteria</taxon>
        <taxon>Pseudomonadati</taxon>
        <taxon>Pseudomonadota</taxon>
        <taxon>Gammaproteobacteria</taxon>
        <taxon>Alteromonadales</taxon>
        <taxon>Ferrimonadaceae</taxon>
        <taxon>Ferrimonas</taxon>
    </lineage>
</organism>
<accession>A0A1M5QT11</accession>
<keyword evidence="1" id="KW-0812">Transmembrane</keyword>
<evidence type="ECO:0000313" key="3">
    <source>
        <dbReference type="Proteomes" id="UP000184268"/>
    </source>
</evidence>
<gene>
    <name evidence="2" type="ORF">SAMN02745129_1350</name>
</gene>
<proteinExistence type="predicted"/>
<dbReference type="EMBL" id="FQXG01000002">
    <property type="protein sequence ID" value="SHH17295.1"/>
    <property type="molecule type" value="Genomic_DNA"/>
</dbReference>
<dbReference type="STRING" id="299255.SAMN02745129_1350"/>
<dbReference type="OrthoDB" id="5824172at2"/>
<name>A0A1M5QT11_9GAMM</name>